<evidence type="ECO:0000313" key="6">
    <source>
        <dbReference type="Proteomes" id="UP000727056"/>
    </source>
</evidence>
<dbReference type="InterPro" id="IPR000835">
    <property type="entry name" value="HTH_MarR-typ"/>
</dbReference>
<gene>
    <name evidence="5" type="ORF">HCN52_19630</name>
</gene>
<protein>
    <submittedName>
        <fullName evidence="5">MarR family transcriptional regulator</fullName>
    </submittedName>
</protein>
<evidence type="ECO:0000313" key="5">
    <source>
        <dbReference type="EMBL" id="NJQ17085.1"/>
    </source>
</evidence>
<organism evidence="5 6">
    <name type="scientific">Streptomyces bohaiensis</name>
    <dbReference type="NCBI Taxonomy" id="1431344"/>
    <lineage>
        <taxon>Bacteria</taxon>
        <taxon>Bacillati</taxon>
        <taxon>Actinomycetota</taxon>
        <taxon>Actinomycetes</taxon>
        <taxon>Kitasatosporales</taxon>
        <taxon>Streptomycetaceae</taxon>
        <taxon>Streptomyces</taxon>
    </lineage>
</organism>
<evidence type="ECO:0000256" key="3">
    <source>
        <dbReference type="ARBA" id="ARBA00023163"/>
    </source>
</evidence>
<dbReference type="Pfam" id="PF01047">
    <property type="entry name" value="MarR"/>
    <property type="match status" value="1"/>
</dbReference>
<dbReference type="RefSeq" id="WP_168089776.1">
    <property type="nucleotide sequence ID" value="NZ_BHZH01000114.1"/>
</dbReference>
<keyword evidence="1" id="KW-0805">Transcription regulation</keyword>
<dbReference type="PANTHER" id="PTHR38465">
    <property type="entry name" value="HTH-TYPE TRANSCRIPTIONAL REGULATOR MJ1563-RELATED"/>
    <property type="match status" value="1"/>
</dbReference>
<comment type="caution">
    <text evidence="5">The sequence shown here is derived from an EMBL/GenBank/DDBJ whole genome shotgun (WGS) entry which is preliminary data.</text>
</comment>
<feature type="domain" description="HTH marR-type" evidence="4">
    <location>
        <begin position="41"/>
        <end position="91"/>
    </location>
</feature>
<evidence type="ECO:0000256" key="2">
    <source>
        <dbReference type="ARBA" id="ARBA00023125"/>
    </source>
</evidence>
<keyword evidence="2" id="KW-0238">DNA-binding</keyword>
<dbReference type="Gene3D" id="1.10.10.10">
    <property type="entry name" value="Winged helix-like DNA-binding domain superfamily/Winged helix DNA-binding domain"/>
    <property type="match status" value="1"/>
</dbReference>
<dbReference type="InterPro" id="IPR052362">
    <property type="entry name" value="HTH-GbsR_regulator"/>
</dbReference>
<evidence type="ECO:0000256" key="1">
    <source>
        <dbReference type="ARBA" id="ARBA00023015"/>
    </source>
</evidence>
<accession>A0ABX1CDA3</accession>
<keyword evidence="3" id="KW-0804">Transcription</keyword>
<dbReference type="Proteomes" id="UP000727056">
    <property type="component" value="Unassembled WGS sequence"/>
</dbReference>
<evidence type="ECO:0000259" key="4">
    <source>
        <dbReference type="Pfam" id="PF01047"/>
    </source>
</evidence>
<dbReference type="PANTHER" id="PTHR38465:SF2">
    <property type="entry name" value="HTH-TYPE TRANSCRIPTIONAL REGULATOR MMPR5"/>
    <property type="match status" value="1"/>
</dbReference>
<dbReference type="InterPro" id="IPR036390">
    <property type="entry name" value="WH_DNA-bd_sf"/>
</dbReference>
<dbReference type="EMBL" id="JAAVJC010000237">
    <property type="protein sequence ID" value="NJQ17085.1"/>
    <property type="molecule type" value="Genomic_DNA"/>
</dbReference>
<reference evidence="5 6" key="1">
    <citation type="submission" date="2020-03" db="EMBL/GenBank/DDBJ databases">
        <title>Draft genome of Streptomyces sp. ventii, isolated from the Axial Seamount in the Pacific Ocean, and resequencing of the two type strains Streptomyces lonarensis strain NCL 716 and Streptomyces bohaiensis strain 11A07.</title>
        <authorList>
            <person name="Loughran R.M."/>
            <person name="Pfannmuller K.M."/>
            <person name="Wasson B.J."/>
            <person name="Deadmond M.C."/>
            <person name="Paddock B.E."/>
            <person name="Koyack M.J."/>
            <person name="Gallegos D.A."/>
            <person name="Mitchell E.A."/>
            <person name="Ushijima B."/>
            <person name="Saw J.H."/>
            <person name="Mcphail K.L."/>
            <person name="Videau P."/>
        </authorList>
    </citation>
    <scope>NUCLEOTIDE SEQUENCE [LARGE SCALE GENOMIC DNA]</scope>
    <source>
        <strain evidence="5 6">11A07</strain>
    </source>
</reference>
<keyword evidence="6" id="KW-1185">Reference proteome</keyword>
<proteinExistence type="predicted"/>
<sequence length="166" mass="18008">MVSGGSGEEGVDAAARSAVVEAFATPLIEGGMQRMAARVFACLFAEDSATLSAGELAERLVVSPAAVSGAITYLTQTNMITRDRQPGSRRESYRLHHAVLFEIMTNRDRVFADWTATMREGATVLGTGTPAGRRMHRSAEFMEYMRAEIAASMERWRSGATEEARG</sequence>
<dbReference type="SUPFAM" id="SSF46785">
    <property type="entry name" value="Winged helix' DNA-binding domain"/>
    <property type="match status" value="1"/>
</dbReference>
<dbReference type="InterPro" id="IPR036388">
    <property type="entry name" value="WH-like_DNA-bd_sf"/>
</dbReference>
<name>A0ABX1CDA3_9ACTN</name>